<dbReference type="EMBL" id="JAIFTX010000003">
    <property type="protein sequence ID" value="MBX7289829.1"/>
    <property type="molecule type" value="Genomic_DNA"/>
</dbReference>
<dbReference type="InterPro" id="IPR050922">
    <property type="entry name" value="LytR/CpsA/Psr_CW_biosynth"/>
</dbReference>
<reference evidence="3 4" key="1">
    <citation type="submission" date="2021-08" db="EMBL/GenBank/DDBJ databases">
        <title>Genome sequence analysis of Clostridium chauvoei strains of European origin and evaluation of typing options for outbreak investigations.</title>
        <authorList>
            <person name="Abdel-Glil M."/>
            <person name="Thomas P."/>
            <person name="Seyboldt C."/>
        </authorList>
    </citation>
    <scope>NUCLEOTIDE SEQUENCE [LARGE SCALE GENOMIC DNA]</scope>
    <source>
        <strain evidence="3 4">S0260-09</strain>
    </source>
</reference>
<dbReference type="PANTHER" id="PTHR33392:SF6">
    <property type="entry name" value="POLYISOPRENYL-TEICHOIC ACID--PEPTIDOGLYCAN TEICHOIC ACID TRANSFERASE TAGU"/>
    <property type="match status" value="1"/>
</dbReference>
<protein>
    <submittedName>
        <fullName evidence="3">LCP family protein</fullName>
    </submittedName>
</protein>
<dbReference type="PANTHER" id="PTHR33392">
    <property type="entry name" value="POLYISOPRENYL-TEICHOIC ACID--PEPTIDOGLYCAN TEICHOIC ACID TRANSFERASE TAGU"/>
    <property type="match status" value="1"/>
</dbReference>
<evidence type="ECO:0000313" key="3">
    <source>
        <dbReference type="EMBL" id="MBX7289829.1"/>
    </source>
</evidence>
<dbReference type="NCBIfam" id="TIGR00350">
    <property type="entry name" value="lytR_cpsA_psr"/>
    <property type="match status" value="1"/>
</dbReference>
<evidence type="ECO:0000259" key="2">
    <source>
        <dbReference type="Pfam" id="PF03816"/>
    </source>
</evidence>
<dbReference type="KEGG" id="cchv:BTM20_03615"/>
<evidence type="ECO:0000256" key="1">
    <source>
        <dbReference type="ARBA" id="ARBA00006068"/>
    </source>
</evidence>
<dbReference type="GeneID" id="66300939"/>
<comment type="similarity">
    <text evidence="1">Belongs to the LytR/CpsA/Psr (LCP) family.</text>
</comment>
<dbReference type="Proteomes" id="UP000775179">
    <property type="component" value="Unassembled WGS sequence"/>
</dbReference>
<evidence type="ECO:0000313" key="4">
    <source>
        <dbReference type="Proteomes" id="UP000775179"/>
    </source>
</evidence>
<dbReference type="RefSeq" id="WP_021874927.1">
    <property type="nucleotide sequence ID" value="NZ_CP018624.1"/>
</dbReference>
<gene>
    <name evidence="3" type="ORF">K4H94_02020</name>
</gene>
<dbReference type="Gene3D" id="3.40.630.190">
    <property type="entry name" value="LCP protein"/>
    <property type="match status" value="1"/>
</dbReference>
<dbReference type="InterPro" id="IPR004474">
    <property type="entry name" value="LytR_CpsA_psr"/>
</dbReference>
<sequence>MKKKLSLWKKILITILILILLCILGIASYAFHLSNKVTKVEMDREAVTDTGKELPKKAEDVTTVALLGTDYSGNEHAASDCTMILAIDKKNKKLNLCSLMRDIYLDLPDGGKSNLNYTMSSGGPELLLKTINYNFNLKVDKFVEVNLRQLPTVIDKLGGVEIDITEDELNYINGYIQNIDDKNGTKTSPVTSTGKQLLNGTQASAYCRIRYTEGRDFKRTERQRDVLTALFNKVKDINPTEIPGIVSDLLPLVSTNLSNAEILSIASDVVGMNVNNINQGRFPLDDDLTTEWTDMYHMIIDVDKTTKNIHNFLFSE</sequence>
<proteinExistence type="inferred from homology"/>
<comment type="caution">
    <text evidence="3">The sequence shown here is derived from an EMBL/GenBank/DDBJ whole genome shotgun (WGS) entry which is preliminary data.</text>
</comment>
<dbReference type="AlphaFoldDB" id="A0ABD4RFW2"/>
<name>A0ABD4RFW2_9CLOT</name>
<organism evidence="3 4">
    <name type="scientific">Clostridium chauvoei</name>
    <dbReference type="NCBI Taxonomy" id="46867"/>
    <lineage>
        <taxon>Bacteria</taxon>
        <taxon>Bacillati</taxon>
        <taxon>Bacillota</taxon>
        <taxon>Clostridia</taxon>
        <taxon>Eubacteriales</taxon>
        <taxon>Clostridiaceae</taxon>
        <taxon>Clostridium</taxon>
    </lineage>
</organism>
<accession>A0ABD4RFW2</accession>
<feature type="domain" description="Cell envelope-related transcriptional attenuator" evidence="2">
    <location>
        <begin position="79"/>
        <end position="235"/>
    </location>
</feature>
<dbReference type="Pfam" id="PF03816">
    <property type="entry name" value="LytR_cpsA_psr"/>
    <property type="match status" value="1"/>
</dbReference>